<reference evidence="3 4" key="1">
    <citation type="submission" date="2018-06" db="EMBL/GenBank/DDBJ databases">
        <title>Mucibacter soli gen. nov., sp. nov., a new member of the family Chitinophagaceae producing mucin.</title>
        <authorList>
            <person name="Kim M.-K."/>
            <person name="Park S."/>
            <person name="Kim T.-S."/>
            <person name="Joung Y."/>
            <person name="Han J.-H."/>
            <person name="Kim S.B."/>
        </authorList>
    </citation>
    <scope>NUCLEOTIDE SEQUENCE [LARGE SCALE GENOMIC DNA]</scope>
    <source>
        <strain evidence="3 4">R1-15</strain>
    </source>
</reference>
<proteinExistence type="predicted"/>
<evidence type="ECO:0000256" key="2">
    <source>
        <dbReference type="SAM" id="SignalP"/>
    </source>
</evidence>
<dbReference type="OrthoDB" id="1253126at2"/>
<evidence type="ECO:0000256" key="1">
    <source>
        <dbReference type="SAM" id="MobiDB-lite"/>
    </source>
</evidence>
<organism evidence="3 4">
    <name type="scientific">Taibaiella soli</name>
    <dbReference type="NCBI Taxonomy" id="1649169"/>
    <lineage>
        <taxon>Bacteria</taxon>
        <taxon>Pseudomonadati</taxon>
        <taxon>Bacteroidota</taxon>
        <taxon>Chitinophagia</taxon>
        <taxon>Chitinophagales</taxon>
        <taxon>Chitinophagaceae</taxon>
        <taxon>Taibaiella</taxon>
    </lineage>
</organism>
<evidence type="ECO:0008006" key="5">
    <source>
        <dbReference type="Google" id="ProtNLM"/>
    </source>
</evidence>
<gene>
    <name evidence="3" type="ORF">DN068_21755</name>
</gene>
<feature type="signal peptide" evidence="2">
    <location>
        <begin position="1"/>
        <end position="23"/>
    </location>
</feature>
<protein>
    <recommendedName>
        <fullName evidence="5">Outer membrane protein beta-barrel domain-containing protein</fullName>
    </recommendedName>
</protein>
<name>A0A2W2BAT9_9BACT</name>
<dbReference type="AlphaFoldDB" id="A0A2W2BAT9"/>
<keyword evidence="2" id="KW-0732">Signal</keyword>
<keyword evidence="4" id="KW-1185">Reference proteome</keyword>
<feature type="compositionally biased region" description="Low complexity" evidence="1">
    <location>
        <begin position="40"/>
        <end position="49"/>
    </location>
</feature>
<feature type="region of interest" description="Disordered" evidence="1">
    <location>
        <begin position="29"/>
        <end position="81"/>
    </location>
</feature>
<evidence type="ECO:0000313" key="4">
    <source>
        <dbReference type="Proteomes" id="UP000248745"/>
    </source>
</evidence>
<feature type="chain" id="PRO_5015892780" description="Outer membrane protein beta-barrel domain-containing protein" evidence="2">
    <location>
        <begin position="24"/>
        <end position="268"/>
    </location>
</feature>
<accession>A0A2W2BAT9</accession>
<feature type="compositionally biased region" description="Low complexity" evidence="1">
    <location>
        <begin position="56"/>
        <end position="69"/>
    </location>
</feature>
<dbReference type="EMBL" id="QKTW01000032">
    <property type="protein sequence ID" value="PZF70746.1"/>
    <property type="molecule type" value="Genomic_DNA"/>
</dbReference>
<dbReference type="Proteomes" id="UP000248745">
    <property type="component" value="Unassembled WGS sequence"/>
</dbReference>
<feature type="compositionally biased region" description="Gly residues" evidence="1">
    <location>
        <begin position="29"/>
        <end position="39"/>
    </location>
</feature>
<comment type="caution">
    <text evidence="3">The sequence shown here is derived from an EMBL/GenBank/DDBJ whole genome shotgun (WGS) entry which is preliminary data.</text>
</comment>
<dbReference type="RefSeq" id="WP_111001073.1">
    <property type="nucleotide sequence ID" value="NZ_QKTW01000032.1"/>
</dbReference>
<sequence length="268" mass="28853">MKSALCVLLSAFMATLYPLHASASLAGHGGHGGGHGGHGCHASGHSSGHSSGGHASGHSSGHFSGHGVHSSGGTGYAPTTNPWQAFKEERRLEAPLKGVPEINGSIGTPTPIIVPDMSLRMTSPVLFGTFRYHFSKAWAIDLTAGTQTYWGKDTCFCSTPNENGQVFDYKVTAYSLQTGVTWIAYSLRKWQIYTSLLFGATYFTEADDYADGTRSWIDGYRFSVQYTLVGLRYGRDLGVFGEWGVGTKGLFNGGLSWQMQPHKHIHGV</sequence>
<evidence type="ECO:0000313" key="3">
    <source>
        <dbReference type="EMBL" id="PZF70746.1"/>
    </source>
</evidence>